<evidence type="ECO:0000313" key="12">
    <source>
        <dbReference type="Proteomes" id="UP000000707"/>
    </source>
</evidence>
<dbReference type="GO" id="GO:0034476">
    <property type="term" value="P:U5 snRNA 3'-end processing"/>
    <property type="evidence" value="ECO:0007669"/>
    <property type="project" value="TreeGrafter"/>
</dbReference>
<evidence type="ECO:0000313" key="11">
    <source>
        <dbReference type="EMBL" id="EGV66880.1"/>
    </source>
</evidence>
<dbReference type="InterPro" id="IPR027408">
    <property type="entry name" value="PNPase/RNase_PH_dom_sf"/>
</dbReference>
<dbReference type="AlphaFoldDB" id="G3AX54"/>
<dbReference type="PANTHER" id="PTHR11097:SF9">
    <property type="entry name" value="EXOSOME COMPLEX COMPONENT RRP43"/>
    <property type="match status" value="1"/>
</dbReference>
<dbReference type="STRING" id="590646.G3AX54"/>
<dbReference type="GO" id="GO:0000177">
    <property type="term" value="C:cytoplasmic exosome (RNase complex)"/>
    <property type="evidence" value="ECO:0007669"/>
    <property type="project" value="UniProtKB-ARBA"/>
</dbReference>
<evidence type="ECO:0000256" key="4">
    <source>
        <dbReference type="ARBA" id="ARBA00022490"/>
    </source>
</evidence>
<evidence type="ECO:0000256" key="3">
    <source>
        <dbReference type="ARBA" id="ARBA00006678"/>
    </source>
</evidence>
<organism evidence="12">
    <name type="scientific">Candida tenuis (strain ATCC 10573 / BCRC 21748 / CBS 615 / JCM 9827 / NBRC 10315 / NRRL Y-1498 / VKM Y-70)</name>
    <name type="common">Yeast</name>
    <name type="synonym">Yamadazyma tenuis</name>
    <dbReference type="NCBI Taxonomy" id="590646"/>
    <lineage>
        <taxon>Eukaryota</taxon>
        <taxon>Fungi</taxon>
        <taxon>Dikarya</taxon>
        <taxon>Ascomycota</taxon>
        <taxon>Saccharomycotina</taxon>
        <taxon>Pichiomycetes</taxon>
        <taxon>Debaryomycetaceae</taxon>
        <taxon>Yamadazyma</taxon>
    </lineage>
</organism>
<dbReference type="InterPro" id="IPR050590">
    <property type="entry name" value="Exosome_comp_Rrp42_subfam"/>
</dbReference>
<dbReference type="GO" id="GO:0071038">
    <property type="term" value="P:TRAMP-dependent tRNA surveillance pathway"/>
    <property type="evidence" value="ECO:0007669"/>
    <property type="project" value="TreeGrafter"/>
</dbReference>
<dbReference type="GO" id="GO:0005730">
    <property type="term" value="C:nucleolus"/>
    <property type="evidence" value="ECO:0007669"/>
    <property type="project" value="UniProtKB-SubCell"/>
</dbReference>
<dbReference type="eggNOG" id="KOG1613">
    <property type="taxonomic scope" value="Eukaryota"/>
</dbReference>
<dbReference type="KEGG" id="cten:18246516"/>
<evidence type="ECO:0000259" key="10">
    <source>
        <dbReference type="Pfam" id="PF01138"/>
    </source>
</evidence>
<dbReference type="Proteomes" id="UP000000707">
    <property type="component" value="Unassembled WGS sequence"/>
</dbReference>
<keyword evidence="5" id="KW-0698">rRNA processing</keyword>
<evidence type="ECO:0000256" key="1">
    <source>
        <dbReference type="ARBA" id="ARBA00004496"/>
    </source>
</evidence>
<sequence length="295" mass="33308">MESISFKPEILERIIPDVSLERHLKIGIRSNQRLFDEFKNIQILSQKSSHLLTTSYIQNGNTLVICNISYGITELLGGETPEQYSSVYPTLSISRGRSGAPTDEEMNLSQKLYESTLHSRILPSNSLIFKPKVMIDDNLEDLDTNKQFKFNLFVNLKVFDRSGPLFDVCHFALVTSLKAVKLPVIYLNDSFVKLSIDNLLAYPDAELVPLRLNMEVPLVSSNFGLYNLDEKNLIICDLENESEESNIISKVNVVSDGKAFNEFTLINGSLLNITRDEIKSLLRTSKQRAKAINSV</sequence>
<dbReference type="GO" id="GO:0000467">
    <property type="term" value="P:exonucleolytic trimming to generate mature 3'-end of 5.8S rRNA from tricistronic rRNA transcript (SSU-rRNA, 5.8S rRNA, LSU-rRNA)"/>
    <property type="evidence" value="ECO:0007669"/>
    <property type="project" value="TreeGrafter"/>
</dbReference>
<dbReference type="Gene3D" id="3.30.230.70">
    <property type="entry name" value="GHMP Kinase, N-terminal domain"/>
    <property type="match status" value="1"/>
</dbReference>
<dbReference type="GO" id="GO:0034473">
    <property type="term" value="P:U1 snRNA 3'-end processing"/>
    <property type="evidence" value="ECO:0007669"/>
    <property type="project" value="TreeGrafter"/>
</dbReference>
<gene>
    <name evidence="11" type="ORF">CANTEDRAFT_112431</name>
</gene>
<evidence type="ECO:0000256" key="6">
    <source>
        <dbReference type="ARBA" id="ARBA00022835"/>
    </source>
</evidence>
<dbReference type="RefSeq" id="XP_006684138.1">
    <property type="nucleotide sequence ID" value="XM_006684075.1"/>
</dbReference>
<evidence type="ECO:0000256" key="8">
    <source>
        <dbReference type="ARBA" id="ARBA00023242"/>
    </source>
</evidence>
<dbReference type="GO" id="GO:0034475">
    <property type="term" value="P:U4 snRNA 3'-end processing"/>
    <property type="evidence" value="ECO:0007669"/>
    <property type="project" value="TreeGrafter"/>
</dbReference>
<evidence type="ECO:0000256" key="7">
    <source>
        <dbReference type="ARBA" id="ARBA00022884"/>
    </source>
</evidence>
<dbReference type="SUPFAM" id="SSF54211">
    <property type="entry name" value="Ribosomal protein S5 domain 2-like"/>
    <property type="match status" value="1"/>
</dbReference>
<dbReference type="PANTHER" id="PTHR11097">
    <property type="entry name" value="EXOSOME COMPLEX EXONUCLEASE RIBOSOMAL RNA PROCESSING PROTEIN"/>
    <property type="match status" value="1"/>
</dbReference>
<keyword evidence="6" id="KW-0271">Exosome</keyword>
<comment type="similarity">
    <text evidence="3">Belongs to the RNase PH family.</text>
</comment>
<dbReference type="GO" id="GO:0000176">
    <property type="term" value="C:nuclear exosome (RNase complex)"/>
    <property type="evidence" value="ECO:0007669"/>
    <property type="project" value="TreeGrafter"/>
</dbReference>
<comment type="subcellular location">
    <subcellularLocation>
        <location evidence="1">Cytoplasm</location>
    </subcellularLocation>
    <subcellularLocation>
        <location evidence="2">Nucleus</location>
        <location evidence="2">Nucleolus</location>
    </subcellularLocation>
</comment>
<dbReference type="OrthoDB" id="45882at2759"/>
<proteinExistence type="inferred from homology"/>
<evidence type="ECO:0000256" key="9">
    <source>
        <dbReference type="ARBA" id="ARBA00030617"/>
    </source>
</evidence>
<keyword evidence="8" id="KW-0539">Nucleus</keyword>
<dbReference type="GeneID" id="18246516"/>
<evidence type="ECO:0000256" key="2">
    <source>
        <dbReference type="ARBA" id="ARBA00004604"/>
    </source>
</evidence>
<keyword evidence="4" id="KW-0963">Cytoplasm</keyword>
<dbReference type="EMBL" id="GL996510">
    <property type="protein sequence ID" value="EGV66880.1"/>
    <property type="molecule type" value="Genomic_DNA"/>
</dbReference>
<dbReference type="Pfam" id="PF01138">
    <property type="entry name" value="RNase_PH"/>
    <property type="match status" value="1"/>
</dbReference>
<dbReference type="InterPro" id="IPR001247">
    <property type="entry name" value="ExoRNase_PH_dom1"/>
</dbReference>
<keyword evidence="12" id="KW-1185">Reference proteome</keyword>
<accession>G3AX54</accession>
<protein>
    <recommendedName>
        <fullName evidence="9">Ribosomal RNA-processing protein 43</fullName>
    </recommendedName>
</protein>
<dbReference type="GO" id="GO:0035925">
    <property type="term" value="F:mRNA 3'-UTR AU-rich region binding"/>
    <property type="evidence" value="ECO:0007669"/>
    <property type="project" value="TreeGrafter"/>
</dbReference>
<reference evidence="11 12" key="1">
    <citation type="journal article" date="2011" name="Proc. Natl. Acad. Sci. U.S.A.">
        <title>Comparative genomics of xylose-fermenting fungi for enhanced biofuel production.</title>
        <authorList>
            <person name="Wohlbach D.J."/>
            <person name="Kuo A."/>
            <person name="Sato T.K."/>
            <person name="Potts K.M."/>
            <person name="Salamov A.A."/>
            <person name="LaButti K.M."/>
            <person name="Sun H."/>
            <person name="Clum A."/>
            <person name="Pangilinan J.L."/>
            <person name="Lindquist E.A."/>
            <person name="Lucas S."/>
            <person name="Lapidus A."/>
            <person name="Jin M."/>
            <person name="Gunawan C."/>
            <person name="Balan V."/>
            <person name="Dale B.E."/>
            <person name="Jeffries T.W."/>
            <person name="Zinkel R."/>
            <person name="Barry K.W."/>
            <person name="Grigoriev I.V."/>
            <person name="Gasch A.P."/>
        </authorList>
    </citation>
    <scope>NUCLEOTIDE SEQUENCE [LARGE SCALE GENOMIC DNA]</scope>
    <source>
        <strain evidence="12">ATCC 10573 / BCRC 21748 / CBS 615 / JCM 9827 / NBRC 10315 / NRRL Y-1498 / VKM Y-70</strain>
    </source>
</reference>
<dbReference type="GO" id="GO:0016075">
    <property type="term" value="P:rRNA catabolic process"/>
    <property type="evidence" value="ECO:0007669"/>
    <property type="project" value="TreeGrafter"/>
</dbReference>
<evidence type="ECO:0000256" key="5">
    <source>
        <dbReference type="ARBA" id="ARBA00022552"/>
    </source>
</evidence>
<feature type="domain" description="Exoribonuclease phosphorolytic" evidence="10">
    <location>
        <begin position="53"/>
        <end position="183"/>
    </location>
</feature>
<name>G3AX54_CANTC</name>
<dbReference type="GO" id="GO:0071035">
    <property type="term" value="P:nuclear polyadenylation-dependent rRNA catabolic process"/>
    <property type="evidence" value="ECO:0007669"/>
    <property type="project" value="TreeGrafter"/>
</dbReference>
<keyword evidence="7" id="KW-0694">RNA-binding</keyword>
<dbReference type="InterPro" id="IPR020568">
    <property type="entry name" value="Ribosomal_Su5_D2-typ_SF"/>
</dbReference>
<dbReference type="GO" id="GO:0071028">
    <property type="term" value="P:nuclear mRNA surveillance"/>
    <property type="evidence" value="ECO:0007669"/>
    <property type="project" value="TreeGrafter"/>
</dbReference>